<accession>A0A6J7I780</accession>
<dbReference type="InterPro" id="IPR002347">
    <property type="entry name" value="SDR_fam"/>
</dbReference>
<dbReference type="PANTHER" id="PTHR42879">
    <property type="entry name" value="3-OXOACYL-(ACYL-CARRIER-PROTEIN) REDUCTASE"/>
    <property type="match status" value="1"/>
</dbReference>
<gene>
    <name evidence="2" type="ORF">UFOPK3610_01708</name>
</gene>
<evidence type="ECO:0000256" key="1">
    <source>
        <dbReference type="ARBA" id="ARBA00006484"/>
    </source>
</evidence>
<proteinExistence type="inferred from homology"/>
<protein>
    <submittedName>
        <fullName evidence="2">Unannotated protein</fullName>
    </submittedName>
</protein>
<dbReference type="PROSITE" id="PS00061">
    <property type="entry name" value="ADH_SHORT"/>
    <property type="match status" value="1"/>
</dbReference>
<organism evidence="2">
    <name type="scientific">freshwater metagenome</name>
    <dbReference type="NCBI Taxonomy" id="449393"/>
    <lineage>
        <taxon>unclassified sequences</taxon>
        <taxon>metagenomes</taxon>
        <taxon>ecological metagenomes</taxon>
    </lineage>
</organism>
<dbReference type="AlphaFoldDB" id="A0A6J7I780"/>
<reference evidence="2" key="1">
    <citation type="submission" date="2020-05" db="EMBL/GenBank/DDBJ databases">
        <authorList>
            <person name="Chiriac C."/>
            <person name="Salcher M."/>
            <person name="Ghai R."/>
            <person name="Kavagutti S V."/>
        </authorList>
    </citation>
    <scope>NUCLEOTIDE SEQUENCE</scope>
</reference>
<dbReference type="PANTHER" id="PTHR42879:SF2">
    <property type="entry name" value="3-OXOACYL-[ACYL-CARRIER-PROTEIN] REDUCTASE FABG"/>
    <property type="match status" value="1"/>
</dbReference>
<dbReference type="FunFam" id="3.40.50.720:FF:000084">
    <property type="entry name" value="Short-chain dehydrogenase reductase"/>
    <property type="match status" value="1"/>
</dbReference>
<dbReference type="SUPFAM" id="SSF51735">
    <property type="entry name" value="NAD(P)-binding Rossmann-fold domains"/>
    <property type="match status" value="1"/>
</dbReference>
<dbReference type="EMBL" id="CAFBMR010000101">
    <property type="protein sequence ID" value="CAB4926504.1"/>
    <property type="molecule type" value="Genomic_DNA"/>
</dbReference>
<dbReference type="Gene3D" id="3.40.50.720">
    <property type="entry name" value="NAD(P)-binding Rossmann-like Domain"/>
    <property type="match status" value="1"/>
</dbReference>
<dbReference type="InterPro" id="IPR050259">
    <property type="entry name" value="SDR"/>
</dbReference>
<sequence length="251" mass="25956">MQGLAGKVVIITGAGSGLGRESAIELAKEGSRIAVADVNLAGAQETVATITAAGGDAFALEADVSKSASVQQMIAGVLDHYGTIDILVNNAGVVGQLLPVHEVTEESWDFVMGVDMKGVFLCSKYAIPTMLAKGKGVIINIASVSGFLASATGVEYTAAKHGVTGLTKQLAYDYGHKGIRSIAIGPGVIETPLTSEWTCEGGPFHELTMEAPAGRYGRAIDVARLVVFLASDEADFMHGHTIPIDGGSIIR</sequence>
<dbReference type="CDD" id="cd05233">
    <property type="entry name" value="SDR_c"/>
    <property type="match status" value="1"/>
</dbReference>
<dbReference type="InterPro" id="IPR036291">
    <property type="entry name" value="NAD(P)-bd_dom_sf"/>
</dbReference>
<comment type="similarity">
    <text evidence="1">Belongs to the short-chain dehydrogenases/reductases (SDR) family.</text>
</comment>
<name>A0A6J7I780_9ZZZZ</name>
<evidence type="ECO:0000313" key="2">
    <source>
        <dbReference type="EMBL" id="CAB4926504.1"/>
    </source>
</evidence>
<dbReference type="GO" id="GO:0032787">
    <property type="term" value="P:monocarboxylic acid metabolic process"/>
    <property type="evidence" value="ECO:0007669"/>
    <property type="project" value="UniProtKB-ARBA"/>
</dbReference>
<dbReference type="NCBIfam" id="NF005559">
    <property type="entry name" value="PRK07231.1"/>
    <property type="match status" value="1"/>
</dbReference>
<dbReference type="PRINTS" id="PR00080">
    <property type="entry name" value="SDRFAMILY"/>
</dbReference>
<dbReference type="PRINTS" id="PR00081">
    <property type="entry name" value="GDHRDH"/>
</dbReference>
<dbReference type="Pfam" id="PF13561">
    <property type="entry name" value="adh_short_C2"/>
    <property type="match status" value="1"/>
</dbReference>
<dbReference type="InterPro" id="IPR020904">
    <property type="entry name" value="Sc_DH/Rdtase_CS"/>
</dbReference>